<gene>
    <name evidence="1" type="ORF">JY651_50565</name>
</gene>
<dbReference type="PROSITE" id="PS51257">
    <property type="entry name" value="PROKAR_LIPOPROTEIN"/>
    <property type="match status" value="1"/>
</dbReference>
<evidence type="ECO:0008006" key="3">
    <source>
        <dbReference type="Google" id="ProtNLM"/>
    </source>
</evidence>
<evidence type="ECO:0000313" key="1">
    <source>
        <dbReference type="EMBL" id="QSQ23233.1"/>
    </source>
</evidence>
<dbReference type="Proteomes" id="UP000662747">
    <property type="component" value="Chromosome"/>
</dbReference>
<dbReference type="RefSeq" id="WP_206724808.1">
    <property type="nucleotide sequence ID" value="NZ_CP071090.1"/>
</dbReference>
<dbReference type="EMBL" id="CP071090">
    <property type="protein sequence ID" value="QSQ23233.1"/>
    <property type="molecule type" value="Genomic_DNA"/>
</dbReference>
<organism evidence="1 2">
    <name type="scientific">Pyxidicoccus parkwayensis</name>
    <dbReference type="NCBI Taxonomy" id="2813578"/>
    <lineage>
        <taxon>Bacteria</taxon>
        <taxon>Pseudomonadati</taxon>
        <taxon>Myxococcota</taxon>
        <taxon>Myxococcia</taxon>
        <taxon>Myxococcales</taxon>
        <taxon>Cystobacterineae</taxon>
        <taxon>Myxococcaceae</taxon>
        <taxon>Pyxidicoccus</taxon>
    </lineage>
</organism>
<reference evidence="1 2" key="1">
    <citation type="submission" date="2021-02" db="EMBL/GenBank/DDBJ databases">
        <title>De Novo genome assembly of isolated myxobacteria.</title>
        <authorList>
            <person name="Stevens D.C."/>
        </authorList>
    </citation>
    <scope>NUCLEOTIDE SEQUENCE [LARGE SCALE GENOMIC DNA]</scope>
    <source>
        <strain evidence="2">SCPEA02</strain>
    </source>
</reference>
<sequence>MKYWLLVMLLPLFLLLGACGGVVEGDEVGGPPTGTLRQELTPCLMDCYQAQGCDIYDVPCQVACRNSCAYCENSLCQDICMTAGSSSEECLSCINTCMQ</sequence>
<keyword evidence="2" id="KW-1185">Reference proteome</keyword>
<name>A0ABX7NXQ0_9BACT</name>
<evidence type="ECO:0000313" key="2">
    <source>
        <dbReference type="Proteomes" id="UP000662747"/>
    </source>
</evidence>
<accession>A0ABX7NXQ0</accession>
<proteinExistence type="predicted"/>
<protein>
    <recommendedName>
        <fullName evidence="3">Lipoprotein</fullName>
    </recommendedName>
</protein>